<keyword evidence="2" id="KW-0560">Oxidoreductase</keyword>
<proteinExistence type="inferred from homology"/>
<keyword evidence="3" id="KW-0520">NAD</keyword>
<sequence>MGRALAGALLSKGYDVVGWDRDPERRTAAAAAGVTAVGDAREAAAGSDVVFTVLPHAGAVLEVALDAERGILGGLADGALLIDMTTAGPPLAHRLHGEFTAVGRRFVDAPVSGKAPGMTVLLGAEEGELGEAEQVLRDVASSVVHCGSRGAGYAVKLVNQHIKYAWYLASSEALLVAREWGLDTRTVVEAVERSSGASRGFADAAAYFLDDAAEVAAHGPARTIAKDMVLAAELAEAAGVSSPTLSVVTDFFGRLVASDYADRPFPAGNALLETLRTGRCADDVEETLL</sequence>
<comment type="similarity">
    <text evidence="1">Belongs to the HIBADH-related family.</text>
</comment>
<dbReference type="InterPro" id="IPR015815">
    <property type="entry name" value="HIBADH-related"/>
</dbReference>
<evidence type="ECO:0000313" key="7">
    <source>
        <dbReference type="EMBL" id="MBD0423649.1"/>
    </source>
</evidence>
<dbReference type="GO" id="GO:0051287">
    <property type="term" value="F:NAD binding"/>
    <property type="evidence" value="ECO:0007669"/>
    <property type="project" value="InterPro"/>
</dbReference>
<dbReference type="InterPro" id="IPR036291">
    <property type="entry name" value="NAD(P)-bd_dom_sf"/>
</dbReference>
<evidence type="ECO:0000259" key="5">
    <source>
        <dbReference type="Pfam" id="PF03446"/>
    </source>
</evidence>
<dbReference type="PIRSF" id="PIRSF000103">
    <property type="entry name" value="HIBADH"/>
    <property type="match status" value="1"/>
</dbReference>
<dbReference type="Pfam" id="PF14833">
    <property type="entry name" value="NAD_binding_11"/>
    <property type="match status" value="1"/>
</dbReference>
<dbReference type="EMBL" id="JACVQF010000223">
    <property type="protein sequence ID" value="MBD0423649.1"/>
    <property type="molecule type" value="Genomic_DNA"/>
</dbReference>
<evidence type="ECO:0000259" key="6">
    <source>
        <dbReference type="Pfam" id="PF14833"/>
    </source>
</evidence>
<evidence type="ECO:0000256" key="1">
    <source>
        <dbReference type="ARBA" id="ARBA00009080"/>
    </source>
</evidence>
<feature type="domain" description="3-hydroxyisobutyrate dehydrogenase-like NAD-binding" evidence="6">
    <location>
        <begin position="150"/>
        <end position="262"/>
    </location>
</feature>
<dbReference type="Gene3D" id="3.40.50.720">
    <property type="entry name" value="NAD(P)-binding Rossmann-like Domain"/>
    <property type="match status" value="1"/>
</dbReference>
<feature type="active site" evidence="4">
    <location>
        <position position="156"/>
    </location>
</feature>
<dbReference type="AlphaFoldDB" id="A0A926L9S8"/>
<organism evidence="7 8">
    <name type="scientific">Streptomyces griseicoloratus</name>
    <dbReference type="NCBI Taxonomy" id="2752516"/>
    <lineage>
        <taxon>Bacteria</taxon>
        <taxon>Bacillati</taxon>
        <taxon>Actinomycetota</taxon>
        <taxon>Actinomycetes</taxon>
        <taxon>Kitasatosporales</taxon>
        <taxon>Streptomycetaceae</taxon>
        <taxon>Streptomyces</taxon>
    </lineage>
</organism>
<dbReference type="InterPro" id="IPR029154">
    <property type="entry name" value="HIBADH-like_NADP-bd"/>
</dbReference>
<dbReference type="PANTHER" id="PTHR43060">
    <property type="entry name" value="3-HYDROXYISOBUTYRATE DEHYDROGENASE-LIKE 1, MITOCHONDRIAL-RELATED"/>
    <property type="match status" value="1"/>
</dbReference>
<gene>
    <name evidence="7" type="ORF">H0H10_31600</name>
</gene>
<evidence type="ECO:0000256" key="4">
    <source>
        <dbReference type="PIRSR" id="PIRSR000103-1"/>
    </source>
</evidence>
<dbReference type="SUPFAM" id="SSF48179">
    <property type="entry name" value="6-phosphogluconate dehydrogenase C-terminal domain-like"/>
    <property type="match status" value="1"/>
</dbReference>
<evidence type="ECO:0000313" key="8">
    <source>
        <dbReference type="Proteomes" id="UP000621210"/>
    </source>
</evidence>
<name>A0A926L9S8_9ACTN</name>
<dbReference type="PANTHER" id="PTHR43060:SF15">
    <property type="entry name" value="3-HYDROXYISOBUTYRATE DEHYDROGENASE-LIKE 1, MITOCHONDRIAL-RELATED"/>
    <property type="match status" value="1"/>
</dbReference>
<reference evidence="7" key="1">
    <citation type="submission" date="2020-09" db="EMBL/GenBank/DDBJ databases">
        <title>Streptomyces grisecoloratus sp. nov., isolated from cotton soil.</title>
        <authorList>
            <person name="Xing L."/>
        </authorList>
    </citation>
    <scope>NUCLEOTIDE SEQUENCE</scope>
    <source>
        <strain evidence="7">TRM S81-3</strain>
    </source>
</reference>
<dbReference type="InterPro" id="IPR006115">
    <property type="entry name" value="6PGDH_NADP-bd"/>
</dbReference>
<dbReference type="InterPro" id="IPR008927">
    <property type="entry name" value="6-PGluconate_DH-like_C_sf"/>
</dbReference>
<dbReference type="Gene3D" id="1.10.1040.10">
    <property type="entry name" value="N-(1-d-carboxylethyl)-l-norvaline Dehydrogenase, domain 2"/>
    <property type="match status" value="1"/>
</dbReference>
<dbReference type="InterPro" id="IPR013328">
    <property type="entry name" value="6PGD_dom2"/>
</dbReference>
<feature type="domain" description="6-phosphogluconate dehydrogenase NADP-binding" evidence="5">
    <location>
        <begin position="1"/>
        <end position="147"/>
    </location>
</feature>
<dbReference type="Pfam" id="PF03446">
    <property type="entry name" value="NAD_binding_2"/>
    <property type="match status" value="1"/>
</dbReference>
<protein>
    <submittedName>
        <fullName evidence="7">NAD(P)-dependent oxidoreductase</fullName>
    </submittedName>
</protein>
<dbReference type="Proteomes" id="UP000621210">
    <property type="component" value="Unassembled WGS sequence"/>
</dbReference>
<reference evidence="7" key="2">
    <citation type="submission" date="2020-09" db="EMBL/GenBank/DDBJ databases">
        <authorList>
            <person name="Luo X."/>
        </authorList>
    </citation>
    <scope>NUCLEOTIDE SEQUENCE</scope>
    <source>
        <strain evidence="7">TRM S81-3</strain>
    </source>
</reference>
<evidence type="ECO:0000256" key="3">
    <source>
        <dbReference type="ARBA" id="ARBA00023027"/>
    </source>
</evidence>
<accession>A0A926L9S8</accession>
<dbReference type="GO" id="GO:0016491">
    <property type="term" value="F:oxidoreductase activity"/>
    <property type="evidence" value="ECO:0007669"/>
    <property type="project" value="UniProtKB-KW"/>
</dbReference>
<evidence type="ECO:0000256" key="2">
    <source>
        <dbReference type="ARBA" id="ARBA00023002"/>
    </source>
</evidence>
<keyword evidence="8" id="KW-1185">Reference proteome</keyword>
<comment type="caution">
    <text evidence="7">The sequence shown here is derived from an EMBL/GenBank/DDBJ whole genome shotgun (WGS) entry which is preliminary data.</text>
</comment>
<dbReference type="GO" id="GO:0050661">
    <property type="term" value="F:NADP binding"/>
    <property type="evidence" value="ECO:0007669"/>
    <property type="project" value="InterPro"/>
</dbReference>
<dbReference type="SUPFAM" id="SSF51735">
    <property type="entry name" value="NAD(P)-binding Rossmann-fold domains"/>
    <property type="match status" value="1"/>
</dbReference>